<dbReference type="InterPro" id="IPR036890">
    <property type="entry name" value="HATPase_C_sf"/>
</dbReference>
<evidence type="ECO:0000256" key="4">
    <source>
        <dbReference type="ARBA" id="ARBA00022679"/>
    </source>
</evidence>
<comment type="catalytic activity">
    <reaction evidence="1">
        <text>ATP + protein L-histidine = ADP + protein N-phospho-L-histidine.</text>
        <dbReference type="EC" id="2.7.13.3"/>
    </reaction>
</comment>
<name>A0A4Q0MHS8_9SPHI</name>
<dbReference type="Gene3D" id="3.30.450.20">
    <property type="entry name" value="PAS domain"/>
    <property type="match status" value="1"/>
</dbReference>
<dbReference type="PROSITE" id="PS50113">
    <property type="entry name" value="PAC"/>
    <property type="match status" value="1"/>
</dbReference>
<dbReference type="FunFam" id="3.30.565.10:FF:000006">
    <property type="entry name" value="Sensor histidine kinase WalK"/>
    <property type="match status" value="1"/>
</dbReference>
<dbReference type="GO" id="GO:0000155">
    <property type="term" value="F:phosphorelay sensor kinase activity"/>
    <property type="evidence" value="ECO:0007669"/>
    <property type="project" value="InterPro"/>
</dbReference>
<dbReference type="SMART" id="SM00388">
    <property type="entry name" value="HisKA"/>
    <property type="match status" value="1"/>
</dbReference>
<dbReference type="FunFam" id="1.10.287.130:FF:000001">
    <property type="entry name" value="Two-component sensor histidine kinase"/>
    <property type="match status" value="1"/>
</dbReference>
<dbReference type="InterPro" id="IPR001789">
    <property type="entry name" value="Sig_transdc_resp-reg_receiver"/>
</dbReference>
<dbReference type="GO" id="GO:0005886">
    <property type="term" value="C:plasma membrane"/>
    <property type="evidence" value="ECO:0007669"/>
    <property type="project" value="TreeGrafter"/>
</dbReference>
<feature type="domain" description="Response regulatory" evidence="10">
    <location>
        <begin position="1"/>
        <end position="118"/>
    </location>
</feature>
<protein>
    <recommendedName>
        <fullName evidence="2">histidine kinase</fullName>
        <ecNumber evidence="2">2.7.13.3</ecNumber>
    </recommendedName>
</protein>
<dbReference type="Pfam" id="PF00072">
    <property type="entry name" value="Response_reg"/>
    <property type="match status" value="1"/>
</dbReference>
<evidence type="ECO:0000259" key="11">
    <source>
        <dbReference type="PROSITE" id="PS50113"/>
    </source>
</evidence>
<dbReference type="Gene3D" id="1.10.287.130">
    <property type="match status" value="1"/>
</dbReference>
<dbReference type="SUPFAM" id="SSF55785">
    <property type="entry name" value="PYP-like sensor domain (PAS domain)"/>
    <property type="match status" value="1"/>
</dbReference>
<dbReference type="PROSITE" id="PS50110">
    <property type="entry name" value="RESPONSE_REGULATORY"/>
    <property type="match status" value="1"/>
</dbReference>
<dbReference type="PROSITE" id="PS50109">
    <property type="entry name" value="HIS_KIN"/>
    <property type="match status" value="1"/>
</dbReference>
<evidence type="ECO:0000256" key="7">
    <source>
        <dbReference type="ARBA" id="ARBA00023136"/>
    </source>
</evidence>
<dbReference type="Proteomes" id="UP000290848">
    <property type="component" value="Unassembled WGS sequence"/>
</dbReference>
<proteinExistence type="predicted"/>
<feature type="modified residue" description="4-aspartylphosphate" evidence="8">
    <location>
        <position position="50"/>
    </location>
</feature>
<keyword evidence="5 12" id="KW-0418">Kinase</keyword>
<reference evidence="12 13" key="1">
    <citation type="submission" date="2018-12" db="EMBL/GenBank/DDBJ databases">
        <title>The Draft Genome Sequence of the Soil Bacterium Pedobacter tournemirensis R1.</title>
        <authorList>
            <person name="He J."/>
        </authorList>
    </citation>
    <scope>NUCLEOTIDE SEQUENCE [LARGE SCALE GENOMIC DNA]</scope>
    <source>
        <strain evidence="12 13">R1</strain>
    </source>
</reference>
<feature type="domain" description="PAC" evidence="11">
    <location>
        <begin position="216"/>
        <end position="268"/>
    </location>
</feature>
<evidence type="ECO:0000256" key="8">
    <source>
        <dbReference type="PROSITE-ProRule" id="PRU00169"/>
    </source>
</evidence>
<sequence>MILIVDDKPENIFSLRRILEINNFEVDSALSGEEALKKILKNSYALIILDVQMPGMDGFEVAENITGYSKSKDIPIIFLSAVNTDKRFITKGYASGGIDYITKPVDPDILILKVKTLHKLYEQTRELNEIQLALRAEIEFRKHAQSELRERVQELRSILESIPQIAFTAQSNGKIEFVNQHWFNYSDSEETFPKTHPDDANISTQWNKTIANKTPLEMEIRIKKLNEDVYRCHLLRVMPVMEGTEIVKWVGTFTDIEEQKQAEKRKDEFLSIASHELKTPLTSIKAYMQLLERSFDAQSPGSGETGKYLERTLFQIDKLHSLIADLLDISKIESGKLKFNKKVFDFEPVIENTVDIIRQTNKDFNIIRRGSANVQIYGDDIRIEQVIINYLTNAIKYSPENKDVYIESHITNDGQLRVSVKDFGVGISAEKLDNIFKKFYRVEETSHRFQGLGIGLYICAEIIKRHNGFFGVESEEGKGSVFYFTVPVYKNPE</sequence>
<organism evidence="12 13">
    <name type="scientific">Arcticibacter tournemirensis</name>
    <dbReference type="NCBI Taxonomy" id="699437"/>
    <lineage>
        <taxon>Bacteria</taxon>
        <taxon>Pseudomonadati</taxon>
        <taxon>Bacteroidota</taxon>
        <taxon>Sphingobacteriia</taxon>
        <taxon>Sphingobacteriales</taxon>
        <taxon>Sphingobacteriaceae</taxon>
        <taxon>Arcticibacter</taxon>
    </lineage>
</organism>
<dbReference type="Pfam" id="PF02518">
    <property type="entry name" value="HATPase_c"/>
    <property type="match status" value="1"/>
</dbReference>
<dbReference type="SMART" id="SM00387">
    <property type="entry name" value="HATPase_c"/>
    <property type="match status" value="1"/>
</dbReference>
<dbReference type="InterPro" id="IPR003661">
    <property type="entry name" value="HisK_dim/P_dom"/>
</dbReference>
<dbReference type="InterPro" id="IPR003594">
    <property type="entry name" value="HATPase_dom"/>
</dbReference>
<evidence type="ECO:0000256" key="2">
    <source>
        <dbReference type="ARBA" id="ARBA00012438"/>
    </source>
</evidence>
<gene>
    <name evidence="12" type="ORF">EKH83_02200</name>
</gene>
<dbReference type="InterPro" id="IPR004358">
    <property type="entry name" value="Sig_transdc_His_kin-like_C"/>
</dbReference>
<evidence type="ECO:0000256" key="5">
    <source>
        <dbReference type="ARBA" id="ARBA00022777"/>
    </source>
</evidence>
<dbReference type="SUPFAM" id="SSF55874">
    <property type="entry name" value="ATPase domain of HSP90 chaperone/DNA topoisomerase II/histidine kinase"/>
    <property type="match status" value="1"/>
</dbReference>
<dbReference type="InterPro" id="IPR011006">
    <property type="entry name" value="CheY-like_superfamily"/>
</dbReference>
<dbReference type="EC" id="2.7.13.3" evidence="2"/>
<evidence type="ECO:0000259" key="10">
    <source>
        <dbReference type="PROSITE" id="PS50110"/>
    </source>
</evidence>
<dbReference type="InterPro" id="IPR000700">
    <property type="entry name" value="PAS-assoc_C"/>
</dbReference>
<dbReference type="AlphaFoldDB" id="A0A4Q0MHS8"/>
<dbReference type="PANTHER" id="PTHR43047">
    <property type="entry name" value="TWO-COMPONENT HISTIDINE PROTEIN KINASE"/>
    <property type="match status" value="1"/>
</dbReference>
<dbReference type="SUPFAM" id="SSF52172">
    <property type="entry name" value="CheY-like"/>
    <property type="match status" value="1"/>
</dbReference>
<dbReference type="CDD" id="cd00082">
    <property type="entry name" value="HisKA"/>
    <property type="match status" value="1"/>
</dbReference>
<keyword evidence="7" id="KW-0472">Membrane</keyword>
<dbReference type="PANTHER" id="PTHR43047:SF72">
    <property type="entry name" value="OSMOSENSING HISTIDINE PROTEIN KINASE SLN1"/>
    <property type="match status" value="1"/>
</dbReference>
<dbReference type="EMBL" id="RXOC01000001">
    <property type="protein sequence ID" value="RXF72556.1"/>
    <property type="molecule type" value="Genomic_DNA"/>
</dbReference>
<comment type="caution">
    <text evidence="12">The sequence shown here is derived from an EMBL/GenBank/DDBJ whole genome shotgun (WGS) entry which is preliminary data.</text>
</comment>
<evidence type="ECO:0000256" key="3">
    <source>
        <dbReference type="ARBA" id="ARBA00022553"/>
    </source>
</evidence>
<evidence type="ECO:0000313" key="13">
    <source>
        <dbReference type="Proteomes" id="UP000290848"/>
    </source>
</evidence>
<dbReference type="Gene3D" id="3.40.50.2300">
    <property type="match status" value="1"/>
</dbReference>
<dbReference type="Gene3D" id="3.30.565.10">
    <property type="entry name" value="Histidine kinase-like ATPase, C-terminal domain"/>
    <property type="match status" value="1"/>
</dbReference>
<dbReference type="RefSeq" id="WP_128767740.1">
    <property type="nucleotide sequence ID" value="NZ_RXOC01000001.1"/>
</dbReference>
<dbReference type="Pfam" id="PF00512">
    <property type="entry name" value="HisKA"/>
    <property type="match status" value="1"/>
</dbReference>
<keyword evidence="3 8" id="KW-0597">Phosphoprotein</keyword>
<keyword evidence="4" id="KW-0808">Transferase</keyword>
<keyword evidence="6" id="KW-0902">Two-component regulatory system</keyword>
<dbReference type="InterPro" id="IPR005467">
    <property type="entry name" value="His_kinase_dom"/>
</dbReference>
<accession>A0A4Q0MHS8</accession>
<feature type="domain" description="Histidine kinase" evidence="9">
    <location>
        <begin position="272"/>
        <end position="490"/>
    </location>
</feature>
<dbReference type="PRINTS" id="PR00344">
    <property type="entry name" value="BCTRLSENSOR"/>
</dbReference>
<evidence type="ECO:0000313" key="12">
    <source>
        <dbReference type="EMBL" id="RXF72556.1"/>
    </source>
</evidence>
<evidence type="ECO:0000259" key="9">
    <source>
        <dbReference type="PROSITE" id="PS50109"/>
    </source>
</evidence>
<dbReference type="SUPFAM" id="SSF47384">
    <property type="entry name" value="Homodimeric domain of signal transducing histidine kinase"/>
    <property type="match status" value="1"/>
</dbReference>
<evidence type="ECO:0000256" key="6">
    <source>
        <dbReference type="ARBA" id="ARBA00023012"/>
    </source>
</evidence>
<dbReference type="SMART" id="SM00448">
    <property type="entry name" value="REC"/>
    <property type="match status" value="1"/>
</dbReference>
<evidence type="ECO:0000256" key="1">
    <source>
        <dbReference type="ARBA" id="ARBA00000085"/>
    </source>
</evidence>
<dbReference type="GO" id="GO:0009927">
    <property type="term" value="F:histidine phosphotransfer kinase activity"/>
    <property type="evidence" value="ECO:0007669"/>
    <property type="project" value="TreeGrafter"/>
</dbReference>
<dbReference type="InterPro" id="IPR036097">
    <property type="entry name" value="HisK_dim/P_sf"/>
</dbReference>
<dbReference type="InterPro" id="IPR035965">
    <property type="entry name" value="PAS-like_dom_sf"/>
</dbReference>